<gene>
    <name evidence="1" type="ORF">H9729_08475</name>
</gene>
<dbReference type="PANTHER" id="PTHR43434">
    <property type="entry name" value="PHOSPHOGLYCOLATE PHOSPHATASE"/>
    <property type="match status" value="1"/>
</dbReference>
<dbReference type="AlphaFoldDB" id="A0A9D2CTG6"/>
<dbReference type="InterPro" id="IPR023198">
    <property type="entry name" value="PGP-like_dom2"/>
</dbReference>
<dbReference type="GO" id="GO:0016787">
    <property type="term" value="F:hydrolase activity"/>
    <property type="evidence" value="ECO:0007669"/>
    <property type="project" value="UniProtKB-KW"/>
</dbReference>
<dbReference type="InterPro" id="IPR050155">
    <property type="entry name" value="HAD-like_hydrolase_sf"/>
</dbReference>
<comment type="caution">
    <text evidence="1">The sequence shown here is derived from an EMBL/GenBank/DDBJ whole genome shotgun (WGS) entry which is preliminary data.</text>
</comment>
<dbReference type="SUPFAM" id="SSF56784">
    <property type="entry name" value="HAD-like"/>
    <property type="match status" value="1"/>
</dbReference>
<dbReference type="SFLD" id="SFLDS00003">
    <property type="entry name" value="Haloacid_Dehalogenase"/>
    <property type="match status" value="1"/>
</dbReference>
<proteinExistence type="predicted"/>
<sequence length="217" mass="24058">MRWKRMIFDFDGTLFDTGDGIVHGVRLALERYGFPAGSDKELHKYIGPPLIPAFMQFCGMTEEQARAVKEVYRAYYTEKGVFECKPIEGAEKCLQALRAAGCTLAIATCKPLHFARQILERYGFVKYFSAICGAESDAHAEKAEILSEALSEIGFPDGESCVMIGDRKYDILGAKTCGIPCIALDTGFAEEGEYQKAGALCIVKNYEELTKLLFSEN</sequence>
<dbReference type="InterPro" id="IPR041492">
    <property type="entry name" value="HAD_2"/>
</dbReference>
<name>A0A9D2CTG6_9FIRM</name>
<dbReference type="Gene3D" id="3.40.50.1000">
    <property type="entry name" value="HAD superfamily/HAD-like"/>
    <property type="match status" value="1"/>
</dbReference>
<dbReference type="Gene3D" id="1.10.150.240">
    <property type="entry name" value="Putative phosphatase, domain 2"/>
    <property type="match status" value="1"/>
</dbReference>
<dbReference type="Proteomes" id="UP000886750">
    <property type="component" value="Unassembled WGS sequence"/>
</dbReference>
<keyword evidence="1" id="KW-0378">Hydrolase</keyword>
<protein>
    <submittedName>
        <fullName evidence="1">HAD hydrolase-like protein</fullName>
    </submittedName>
</protein>
<dbReference type="Pfam" id="PF13419">
    <property type="entry name" value="HAD_2"/>
    <property type="match status" value="1"/>
</dbReference>
<reference evidence="1" key="1">
    <citation type="journal article" date="2021" name="PeerJ">
        <title>Extensive microbial diversity within the chicken gut microbiome revealed by metagenomics and culture.</title>
        <authorList>
            <person name="Gilroy R."/>
            <person name="Ravi A."/>
            <person name="Getino M."/>
            <person name="Pursley I."/>
            <person name="Horton D.L."/>
            <person name="Alikhan N.F."/>
            <person name="Baker D."/>
            <person name="Gharbi K."/>
            <person name="Hall N."/>
            <person name="Watson M."/>
            <person name="Adriaenssens E.M."/>
            <person name="Foster-Nyarko E."/>
            <person name="Jarju S."/>
            <person name="Secka A."/>
            <person name="Antonio M."/>
            <person name="Oren A."/>
            <person name="Chaudhuri R.R."/>
            <person name="La Ragione R."/>
            <person name="Hildebrand F."/>
            <person name="Pallen M.J."/>
        </authorList>
    </citation>
    <scope>NUCLEOTIDE SEQUENCE</scope>
    <source>
        <strain evidence="1">1345</strain>
    </source>
</reference>
<dbReference type="GO" id="GO:0005829">
    <property type="term" value="C:cytosol"/>
    <property type="evidence" value="ECO:0007669"/>
    <property type="project" value="TreeGrafter"/>
</dbReference>
<dbReference type="EMBL" id="DXCQ01000074">
    <property type="protein sequence ID" value="HIY97712.1"/>
    <property type="molecule type" value="Genomic_DNA"/>
</dbReference>
<dbReference type="GO" id="GO:0004713">
    <property type="term" value="F:protein tyrosine kinase activity"/>
    <property type="evidence" value="ECO:0007669"/>
    <property type="project" value="TreeGrafter"/>
</dbReference>
<dbReference type="SFLD" id="SFLDG01135">
    <property type="entry name" value="C1.5.6:_HAD__Beta-PGM__Phospha"/>
    <property type="match status" value="1"/>
</dbReference>
<evidence type="ECO:0000313" key="1">
    <source>
        <dbReference type="EMBL" id="HIY97712.1"/>
    </source>
</evidence>
<dbReference type="PANTHER" id="PTHR43434:SF20">
    <property type="entry name" value="5'-NUCLEOTIDASE"/>
    <property type="match status" value="1"/>
</dbReference>
<dbReference type="InterPro" id="IPR023214">
    <property type="entry name" value="HAD_sf"/>
</dbReference>
<evidence type="ECO:0000313" key="2">
    <source>
        <dbReference type="Proteomes" id="UP000886750"/>
    </source>
</evidence>
<dbReference type="SFLD" id="SFLDG01129">
    <property type="entry name" value="C1.5:_HAD__Beta-PGM__Phosphata"/>
    <property type="match status" value="1"/>
</dbReference>
<accession>A0A9D2CTG6</accession>
<organism evidence="1 2">
    <name type="scientific">Candidatus Borkfalkia excrementigallinarum</name>
    <dbReference type="NCBI Taxonomy" id="2838506"/>
    <lineage>
        <taxon>Bacteria</taxon>
        <taxon>Bacillati</taxon>
        <taxon>Bacillota</taxon>
        <taxon>Clostridia</taxon>
        <taxon>Christensenellales</taxon>
        <taxon>Christensenellaceae</taxon>
        <taxon>Candidatus Borkfalkia</taxon>
    </lineage>
</organism>
<reference evidence="1" key="2">
    <citation type="submission" date="2021-04" db="EMBL/GenBank/DDBJ databases">
        <authorList>
            <person name="Gilroy R."/>
        </authorList>
    </citation>
    <scope>NUCLEOTIDE SEQUENCE</scope>
    <source>
        <strain evidence="1">1345</strain>
    </source>
</reference>
<dbReference type="InterPro" id="IPR036412">
    <property type="entry name" value="HAD-like_sf"/>
</dbReference>